<dbReference type="Proteomes" id="UP001161389">
    <property type="component" value="Unassembled WGS sequence"/>
</dbReference>
<proteinExistence type="predicted"/>
<dbReference type="EMBL" id="BSNM01000014">
    <property type="protein sequence ID" value="GLQ31991.1"/>
    <property type="molecule type" value="Genomic_DNA"/>
</dbReference>
<dbReference type="RefSeq" id="WP_284381809.1">
    <property type="nucleotide sequence ID" value="NZ_BSNM01000014.1"/>
</dbReference>
<sequence>MNISSWDGRLSIQLSNALKISIFLIISVCLSACGLWNKTKQPADVVAVYSLFAPASNGGNENGEPVLYARAVLNSLGAACPILTGSDQSTVKMSERGFHPDRTNFPVTVCEAMISVGVSYRVSNSEFELAAATLAPSEVLVYGDTGCKASVCKPGEAASPFSKLAKAGATRGAELILHMGDYNYRGTSGSLKKKPEKIYAYDAGDGGYDGASCGYVGTPYYSQNASDSSKPDQWQYWYEDFFLPAQELLTTAPWVFARGNHELCSRAGVGWFYFFGPGSSLEGGISQLVCPNQGSIARPAYNAVNSINMIQPYVVSLEPLDLWVMDSANACDASSDNPLTSEFTQQFEQLQAQLPSNDKPVWMLTHRPTWGAEIDTSQSTPTAVSSLNVMLQTALKQSEGAAFASQVQLLLSGHMHLYQDISFPGSTRPPQIVIGNSGVSLNKSTTGNYQGTIDGKAAQVNQLDEFGYLLMSLKEQGQWQGEVLNEGGQVLVRCDSKNANTNQGLCVIDSTSSN</sequence>
<evidence type="ECO:0000313" key="3">
    <source>
        <dbReference type="Proteomes" id="UP001161389"/>
    </source>
</evidence>
<keyword evidence="3" id="KW-1185">Reference proteome</keyword>
<dbReference type="GO" id="GO:0016787">
    <property type="term" value="F:hydrolase activity"/>
    <property type="evidence" value="ECO:0007669"/>
    <property type="project" value="InterPro"/>
</dbReference>
<evidence type="ECO:0000259" key="1">
    <source>
        <dbReference type="Pfam" id="PF00149"/>
    </source>
</evidence>
<dbReference type="AlphaFoldDB" id="A0AA37W8Y0"/>
<dbReference type="InterPro" id="IPR029052">
    <property type="entry name" value="Metallo-depent_PP-like"/>
</dbReference>
<comment type="caution">
    <text evidence="2">The sequence shown here is derived from an EMBL/GenBank/DDBJ whole genome shotgun (WGS) entry which is preliminary data.</text>
</comment>
<name>A0AA37W8Y0_9GAMM</name>
<reference evidence="2" key="2">
    <citation type="submission" date="2023-01" db="EMBL/GenBank/DDBJ databases">
        <title>Draft genome sequence of Litoribrevibacter albus strain NBRC 110071.</title>
        <authorList>
            <person name="Sun Q."/>
            <person name="Mori K."/>
        </authorList>
    </citation>
    <scope>NUCLEOTIDE SEQUENCE</scope>
    <source>
        <strain evidence="2">NBRC 110071</strain>
    </source>
</reference>
<feature type="domain" description="Calcineurin-like phosphoesterase" evidence="1">
    <location>
        <begin position="139"/>
        <end position="417"/>
    </location>
</feature>
<evidence type="ECO:0000313" key="2">
    <source>
        <dbReference type="EMBL" id="GLQ31991.1"/>
    </source>
</evidence>
<organism evidence="2 3">
    <name type="scientific">Litoribrevibacter albus</name>
    <dbReference type="NCBI Taxonomy" id="1473156"/>
    <lineage>
        <taxon>Bacteria</taxon>
        <taxon>Pseudomonadati</taxon>
        <taxon>Pseudomonadota</taxon>
        <taxon>Gammaproteobacteria</taxon>
        <taxon>Oceanospirillales</taxon>
        <taxon>Oceanospirillaceae</taxon>
        <taxon>Litoribrevibacter</taxon>
    </lineage>
</organism>
<gene>
    <name evidence="2" type="ORF">GCM10007876_24700</name>
</gene>
<protein>
    <recommendedName>
        <fullName evidence="1">Calcineurin-like phosphoesterase domain-containing protein</fullName>
    </recommendedName>
</protein>
<dbReference type="Pfam" id="PF00149">
    <property type="entry name" value="Metallophos"/>
    <property type="match status" value="1"/>
</dbReference>
<reference evidence="2" key="1">
    <citation type="journal article" date="2014" name="Int. J. Syst. Evol. Microbiol.">
        <title>Complete genome sequence of Corynebacterium casei LMG S-19264T (=DSM 44701T), isolated from a smear-ripened cheese.</title>
        <authorList>
            <consortium name="US DOE Joint Genome Institute (JGI-PGF)"/>
            <person name="Walter F."/>
            <person name="Albersmeier A."/>
            <person name="Kalinowski J."/>
            <person name="Ruckert C."/>
        </authorList>
    </citation>
    <scope>NUCLEOTIDE SEQUENCE</scope>
    <source>
        <strain evidence="2">NBRC 110071</strain>
    </source>
</reference>
<dbReference type="InterPro" id="IPR004843">
    <property type="entry name" value="Calcineurin-like_PHP"/>
</dbReference>
<accession>A0AA37W8Y0</accession>
<dbReference type="SUPFAM" id="SSF56300">
    <property type="entry name" value="Metallo-dependent phosphatases"/>
    <property type="match status" value="1"/>
</dbReference>
<dbReference type="Gene3D" id="3.60.21.10">
    <property type="match status" value="1"/>
</dbReference>